<evidence type="ECO:0000313" key="2">
    <source>
        <dbReference type="Proteomes" id="UP001497680"/>
    </source>
</evidence>
<protein>
    <submittedName>
        <fullName evidence="1">Uncharacterized protein</fullName>
    </submittedName>
</protein>
<gene>
    <name evidence="1" type="ORF">F4821DRAFT_278357</name>
</gene>
<evidence type="ECO:0000313" key="1">
    <source>
        <dbReference type="EMBL" id="KAI6086643.1"/>
    </source>
</evidence>
<dbReference type="Proteomes" id="UP001497680">
    <property type="component" value="Unassembled WGS sequence"/>
</dbReference>
<sequence length="754" mass="85971">MSPSIEEHIINYANNHYKTYEGIANELRVALSSIRGRIAPHALVETRPKSVSSFADKISRKHYADPFKDLTDLCGGRIIAHTTAQVEALAEAIKAEYRDKIDPKNSVDHTQRLKSAEFGYRSVHYVIWFKQPNSGPRVEVQIRTLLEHAWADISHVYAYKSNFPIPALWQRETFRAAALLENVDTMFARMQKGIEQYRVSYGAYMTPTQIREKICLLQKVLGKNGTTKSECENLALTIGRLSTELDDKKEWENAIASISNQLTDTNPGLHLQLGVLRCMVSGPQEDLFKKGQDHLKRALELSSSDVEALVSLAYTYEQQGDDNKAREIYKKAFGLDSSNPRVLTSHLCWEIKKHGNSEMVRYVQPLIRQAIAWCQDQIDMRINLPWAFYDLGLLHLLLEEKMPSFNAYSKAVQMSGTEYIIKRHITYVEKLSSPKEHKIQHVDTTLRFLRLSVELKFGKSSKPIKPVVIISHRDSEFDKCILKPFEQQIDIKEAGSKLPLEMWEGIRDKRTSPKHVKLLGFGGNEQSGEEYQMALALGAWVGLVRGTGGQADEVLADKDWNQTEHLLSLPQGAETIQAFIIPDSSESSIPKEGIQKIAEAIHENYRSQRFTTSDSSLLPWEKLSESMKRSSLNEAKSLASRFETLGYHIQEKSNTTQKSLPEDHRVSFAKMRHGRWNIERLKDGWTLGPKNEAEKKSPYLLSWDDLDEEVRKWNCDFAKDIPEILAGVNLEVYIPKKSWWLLSQLAQSSIQKTG</sequence>
<reference evidence="1 2" key="1">
    <citation type="journal article" date="2022" name="New Phytol.">
        <title>Ecological generalism drives hyperdiversity of secondary metabolite gene clusters in xylarialean endophytes.</title>
        <authorList>
            <person name="Franco M.E.E."/>
            <person name="Wisecaver J.H."/>
            <person name="Arnold A.E."/>
            <person name="Ju Y.M."/>
            <person name="Slot J.C."/>
            <person name="Ahrendt S."/>
            <person name="Moore L.P."/>
            <person name="Eastman K.E."/>
            <person name="Scott K."/>
            <person name="Konkel Z."/>
            <person name="Mondo S.J."/>
            <person name="Kuo A."/>
            <person name="Hayes R.D."/>
            <person name="Haridas S."/>
            <person name="Andreopoulos B."/>
            <person name="Riley R."/>
            <person name="LaButti K."/>
            <person name="Pangilinan J."/>
            <person name="Lipzen A."/>
            <person name="Amirebrahimi M."/>
            <person name="Yan J."/>
            <person name="Adam C."/>
            <person name="Keymanesh K."/>
            <person name="Ng V."/>
            <person name="Louie K."/>
            <person name="Northen T."/>
            <person name="Drula E."/>
            <person name="Henrissat B."/>
            <person name="Hsieh H.M."/>
            <person name="Youens-Clark K."/>
            <person name="Lutzoni F."/>
            <person name="Miadlikowska J."/>
            <person name="Eastwood D.C."/>
            <person name="Hamelin R.C."/>
            <person name="Grigoriev I.V."/>
            <person name="U'Ren J.M."/>
        </authorList>
    </citation>
    <scope>NUCLEOTIDE SEQUENCE [LARGE SCALE GENOMIC DNA]</scope>
    <source>
        <strain evidence="1 2">ER1909</strain>
    </source>
</reference>
<keyword evidence="2" id="KW-1185">Reference proteome</keyword>
<name>A0ACC0D1X5_9PEZI</name>
<organism evidence="1 2">
    <name type="scientific">Hypoxylon rubiginosum</name>
    <dbReference type="NCBI Taxonomy" id="110542"/>
    <lineage>
        <taxon>Eukaryota</taxon>
        <taxon>Fungi</taxon>
        <taxon>Dikarya</taxon>
        <taxon>Ascomycota</taxon>
        <taxon>Pezizomycotina</taxon>
        <taxon>Sordariomycetes</taxon>
        <taxon>Xylariomycetidae</taxon>
        <taxon>Xylariales</taxon>
        <taxon>Hypoxylaceae</taxon>
        <taxon>Hypoxylon</taxon>
    </lineage>
</organism>
<accession>A0ACC0D1X5</accession>
<proteinExistence type="predicted"/>
<dbReference type="EMBL" id="MU394313">
    <property type="protein sequence ID" value="KAI6086643.1"/>
    <property type="molecule type" value="Genomic_DNA"/>
</dbReference>
<comment type="caution">
    <text evidence="1">The sequence shown here is derived from an EMBL/GenBank/DDBJ whole genome shotgun (WGS) entry which is preliminary data.</text>
</comment>